<comment type="caution">
    <text evidence="9">The sequence shown here is derived from an EMBL/GenBank/DDBJ whole genome shotgun (WGS) entry which is preliminary data.</text>
</comment>
<reference evidence="9 10" key="1">
    <citation type="submission" date="2019-01" db="EMBL/GenBank/DDBJ databases">
        <title>A draft genome assembly of the solar-powered sea slug Elysia chlorotica.</title>
        <authorList>
            <person name="Cai H."/>
            <person name="Li Q."/>
            <person name="Fang X."/>
            <person name="Li J."/>
            <person name="Curtis N.E."/>
            <person name="Altenburger A."/>
            <person name="Shibata T."/>
            <person name="Feng M."/>
            <person name="Maeda T."/>
            <person name="Schwartz J.A."/>
            <person name="Shigenobu S."/>
            <person name="Lundholm N."/>
            <person name="Nishiyama T."/>
            <person name="Yang H."/>
            <person name="Hasebe M."/>
            <person name="Li S."/>
            <person name="Pierce S.K."/>
            <person name="Wang J."/>
        </authorList>
    </citation>
    <scope>NUCLEOTIDE SEQUENCE [LARGE SCALE GENOMIC DNA]</scope>
    <source>
        <strain evidence="9">EC2010</strain>
        <tissue evidence="9">Whole organism of an adult</tissue>
    </source>
</reference>
<evidence type="ECO:0000313" key="9">
    <source>
        <dbReference type="EMBL" id="RUS70683.1"/>
    </source>
</evidence>
<evidence type="ECO:0000256" key="5">
    <source>
        <dbReference type="ARBA" id="ARBA00022824"/>
    </source>
</evidence>
<evidence type="ECO:0000256" key="6">
    <source>
        <dbReference type="ARBA" id="ARBA00022989"/>
    </source>
</evidence>
<evidence type="ECO:0000256" key="7">
    <source>
        <dbReference type="ARBA" id="ARBA00023136"/>
    </source>
</evidence>
<keyword evidence="5" id="KW-0256">Endoplasmic reticulum</keyword>
<dbReference type="OrthoDB" id="6156654at2759"/>
<evidence type="ECO:0000256" key="3">
    <source>
        <dbReference type="ARBA" id="ARBA00022679"/>
    </source>
</evidence>
<evidence type="ECO:0000256" key="2">
    <source>
        <dbReference type="ARBA" id="ARBA00022676"/>
    </source>
</evidence>
<evidence type="ECO:0008006" key="11">
    <source>
        <dbReference type="Google" id="ProtNLM"/>
    </source>
</evidence>
<keyword evidence="2" id="KW-0328">Glycosyltransferase</keyword>
<keyword evidence="4" id="KW-0812">Transmembrane</keyword>
<dbReference type="EMBL" id="RQTK01001354">
    <property type="protein sequence ID" value="RUS70683.1"/>
    <property type="molecule type" value="Genomic_DNA"/>
</dbReference>
<feature type="compositionally biased region" description="Polar residues" evidence="8">
    <location>
        <begin position="22"/>
        <end position="35"/>
    </location>
</feature>
<evidence type="ECO:0000256" key="1">
    <source>
        <dbReference type="ARBA" id="ARBA00004477"/>
    </source>
</evidence>
<dbReference type="GO" id="GO:0005789">
    <property type="term" value="C:endoplasmic reticulum membrane"/>
    <property type="evidence" value="ECO:0007669"/>
    <property type="project" value="UniProtKB-SubCell"/>
</dbReference>
<keyword evidence="6" id="KW-1133">Transmembrane helix</keyword>
<dbReference type="STRING" id="188477.A0A433SN83"/>
<gene>
    <name evidence="9" type="ORF">EGW08_021559</name>
</gene>
<proteinExistence type="predicted"/>
<dbReference type="AlphaFoldDB" id="A0A433SN83"/>
<dbReference type="GO" id="GO:0016757">
    <property type="term" value="F:glycosyltransferase activity"/>
    <property type="evidence" value="ECO:0007669"/>
    <property type="project" value="UniProtKB-KW"/>
</dbReference>
<protein>
    <recommendedName>
        <fullName evidence="11">Mannosyltransferase</fullName>
    </recommendedName>
</protein>
<dbReference type="Proteomes" id="UP000271974">
    <property type="component" value="Unassembled WGS sequence"/>
</dbReference>
<sequence length="165" mass="19272">MAKRRKGIWRGKDTRQRKHHNTVTSTGNLGPTNRSLFDPQTKRSPLFPRWTPWVVTLVTFAIRVHHVMQPRNWWVLHPDEIYQSMEVAHSELFGYGHRPYEFIAPPKGNNLSHRGGGVAHSELFGYGHRPYEFIAPPKGNNLSHYQLRELTLNKKTNFTIISFEF</sequence>
<accession>A0A433SN83</accession>
<keyword evidence="10" id="KW-1185">Reference proteome</keyword>
<comment type="subcellular location">
    <subcellularLocation>
        <location evidence="1">Endoplasmic reticulum membrane</location>
        <topology evidence="1">Multi-pass membrane protein</topology>
    </subcellularLocation>
</comment>
<evidence type="ECO:0000256" key="8">
    <source>
        <dbReference type="SAM" id="MobiDB-lite"/>
    </source>
</evidence>
<feature type="region of interest" description="Disordered" evidence="8">
    <location>
        <begin position="1"/>
        <end position="37"/>
    </location>
</feature>
<dbReference type="Pfam" id="PF03901">
    <property type="entry name" value="Glyco_transf_22"/>
    <property type="match status" value="1"/>
</dbReference>
<evidence type="ECO:0000256" key="4">
    <source>
        <dbReference type="ARBA" id="ARBA00022692"/>
    </source>
</evidence>
<keyword evidence="3" id="KW-0808">Transferase</keyword>
<organism evidence="9 10">
    <name type="scientific">Elysia chlorotica</name>
    <name type="common">Eastern emerald elysia</name>
    <name type="synonym">Sea slug</name>
    <dbReference type="NCBI Taxonomy" id="188477"/>
    <lineage>
        <taxon>Eukaryota</taxon>
        <taxon>Metazoa</taxon>
        <taxon>Spiralia</taxon>
        <taxon>Lophotrochozoa</taxon>
        <taxon>Mollusca</taxon>
        <taxon>Gastropoda</taxon>
        <taxon>Heterobranchia</taxon>
        <taxon>Euthyneura</taxon>
        <taxon>Panpulmonata</taxon>
        <taxon>Sacoglossa</taxon>
        <taxon>Placobranchoidea</taxon>
        <taxon>Plakobranchidae</taxon>
        <taxon>Elysia</taxon>
    </lineage>
</organism>
<dbReference type="InterPro" id="IPR005599">
    <property type="entry name" value="GPI_mannosylTrfase"/>
</dbReference>
<evidence type="ECO:0000313" key="10">
    <source>
        <dbReference type="Proteomes" id="UP000271974"/>
    </source>
</evidence>
<keyword evidence="7" id="KW-0472">Membrane</keyword>
<feature type="compositionally biased region" description="Basic residues" evidence="8">
    <location>
        <begin position="1"/>
        <end position="21"/>
    </location>
</feature>
<name>A0A433SN83_ELYCH</name>